<evidence type="ECO:0000313" key="4">
    <source>
        <dbReference type="Proteomes" id="UP001428817"/>
    </source>
</evidence>
<dbReference type="Proteomes" id="UP001428817">
    <property type="component" value="Unassembled WGS sequence"/>
</dbReference>
<dbReference type="RefSeq" id="WP_185062029.1">
    <property type="nucleotide sequence ID" value="NZ_BAABJP010000062.1"/>
</dbReference>
<keyword evidence="2" id="KW-0732">Signal</keyword>
<feature type="signal peptide" evidence="2">
    <location>
        <begin position="1"/>
        <end position="29"/>
    </location>
</feature>
<organism evidence="3 4">
    <name type="scientific">Pseudonocardia eucalypti</name>
    <dbReference type="NCBI Taxonomy" id="648755"/>
    <lineage>
        <taxon>Bacteria</taxon>
        <taxon>Bacillati</taxon>
        <taxon>Actinomycetota</taxon>
        <taxon>Actinomycetes</taxon>
        <taxon>Pseudonocardiales</taxon>
        <taxon>Pseudonocardiaceae</taxon>
        <taxon>Pseudonocardia</taxon>
    </lineage>
</organism>
<keyword evidence="4" id="KW-1185">Reference proteome</keyword>
<feature type="region of interest" description="Disordered" evidence="1">
    <location>
        <begin position="37"/>
        <end position="57"/>
    </location>
</feature>
<reference evidence="4" key="1">
    <citation type="journal article" date="2019" name="Int. J. Syst. Evol. Microbiol.">
        <title>The Global Catalogue of Microorganisms (GCM) 10K type strain sequencing project: providing services to taxonomists for standard genome sequencing and annotation.</title>
        <authorList>
            <consortium name="The Broad Institute Genomics Platform"/>
            <consortium name="The Broad Institute Genome Sequencing Center for Infectious Disease"/>
            <person name="Wu L."/>
            <person name="Ma J."/>
        </authorList>
    </citation>
    <scope>NUCLEOTIDE SEQUENCE [LARGE SCALE GENOMIC DNA]</scope>
    <source>
        <strain evidence="4">JCM 18303</strain>
    </source>
</reference>
<gene>
    <name evidence="3" type="ORF">GCM10023321_77680</name>
</gene>
<evidence type="ECO:0000256" key="1">
    <source>
        <dbReference type="SAM" id="MobiDB-lite"/>
    </source>
</evidence>
<feature type="compositionally biased region" description="Basic and acidic residues" evidence="1">
    <location>
        <begin position="47"/>
        <end position="57"/>
    </location>
</feature>
<comment type="caution">
    <text evidence="3">The sequence shown here is derived from an EMBL/GenBank/DDBJ whole genome shotgun (WGS) entry which is preliminary data.</text>
</comment>
<protein>
    <submittedName>
        <fullName evidence="3">Uncharacterized protein</fullName>
    </submittedName>
</protein>
<feature type="chain" id="PRO_5045117689" evidence="2">
    <location>
        <begin position="30"/>
        <end position="122"/>
    </location>
</feature>
<name>A0ABP9RBF9_9PSEU</name>
<evidence type="ECO:0000256" key="2">
    <source>
        <dbReference type="SAM" id="SignalP"/>
    </source>
</evidence>
<sequence length="122" mass="12706">MIRRFTVTAMVGAAAAVGLLAGVAPGDGAAVTPVASATSLQPANGPHGDDRGHGPGWDGRHGDWDGRGGFGRGGGWDGHGGGWDGHRWWVSADRCKRGHGHPDRTRFGWVCRGGMFNDAPIR</sequence>
<evidence type="ECO:0000313" key="3">
    <source>
        <dbReference type="EMBL" id="GAA5174273.1"/>
    </source>
</evidence>
<accession>A0ABP9RBF9</accession>
<dbReference type="EMBL" id="BAABJP010000062">
    <property type="protein sequence ID" value="GAA5174273.1"/>
    <property type="molecule type" value="Genomic_DNA"/>
</dbReference>
<proteinExistence type="predicted"/>